<dbReference type="Gene3D" id="1.20.1280.50">
    <property type="match status" value="1"/>
</dbReference>
<dbReference type="OrthoDB" id="61110at2759"/>
<dbReference type="PROSITE" id="PS50012">
    <property type="entry name" value="RCC1_3"/>
    <property type="match status" value="1"/>
</dbReference>
<dbReference type="SUPFAM" id="SSF50985">
    <property type="entry name" value="RCC1/BLIP-II"/>
    <property type="match status" value="1"/>
</dbReference>
<dbReference type="EMBL" id="CP063137">
    <property type="protein sequence ID" value="QOU22272.1"/>
    <property type="molecule type" value="Genomic_DNA"/>
</dbReference>
<reference evidence="2" key="1">
    <citation type="submission" date="2020-10" db="EMBL/GenBank/DDBJ databases">
        <authorList>
            <person name="Palmer J.M."/>
        </authorList>
    </citation>
    <scope>NUCLEOTIDE SEQUENCE</scope>
    <source>
        <strain evidence="2">UCD 2041</strain>
    </source>
</reference>
<dbReference type="Pfam" id="PF13540">
    <property type="entry name" value="RCC1_2"/>
    <property type="match status" value="1"/>
</dbReference>
<dbReference type="RefSeq" id="XP_041138765.1">
    <property type="nucleotide sequence ID" value="XM_041280974.1"/>
</dbReference>
<name>A0A871RH31_DEKBR</name>
<organism evidence="2 3">
    <name type="scientific">Dekkera bruxellensis</name>
    <name type="common">Brettanomyces custersii</name>
    <dbReference type="NCBI Taxonomy" id="5007"/>
    <lineage>
        <taxon>Eukaryota</taxon>
        <taxon>Fungi</taxon>
        <taxon>Dikarya</taxon>
        <taxon>Ascomycota</taxon>
        <taxon>Saccharomycotina</taxon>
        <taxon>Pichiomycetes</taxon>
        <taxon>Pichiales</taxon>
        <taxon>Pichiaceae</taxon>
        <taxon>Brettanomyces</taxon>
    </lineage>
</organism>
<dbReference type="InterPro" id="IPR000408">
    <property type="entry name" value="Reg_chr_condens"/>
</dbReference>
<sequence length="486" mass="54635">MEQSLILRLPEDILVFHVVKYLELKDIKNLFLTCKQLNRSLNCPTVWHVIYMKTFAEAQDENYSFEMFYKWGPAMYKQRKHSVLKLFGSNSFGRLGCTRETYNNSKYEIVNGQRRYYGTFQMTSQSGYADISAGGFSFEILGIDGTLSFTGYDWHGRLGRIAPGLKGERIGTIQAARPRNPINTVQALYWKTLPRFTAVSSGRAHFLALDSDNNLWTWDDGHVLLYGEHLTLWDGIIDKEIKGKILKIRAGWNLNSCMVAGVGIVVWSYRTVNNSLTKAYVRILPRTNENYIFDYVLLESAVIMIDRHGILEKIDFSGLNLDEISSENVHLPPTVVLDQFMSYIKTNGSSRFIRLSGCYETFAVISEGDDVLIGKRGRMQFKLPLIMASLKQKSIITVAAGDYHFLALDNKGQVYSWGRESMANNCLGLGKLTTILSKGIGYMDGKDLVVPDPQPIQVSGRVLAIAAAGWHSALIVAPNAPDSDNS</sequence>
<reference evidence="2" key="2">
    <citation type="journal article" name="BMC Genomics">
        <title>New genome assemblies reveal patterns of domestication and adaptation across Brettanomyces (Dekkera) species.</title>
        <authorList>
            <person name="Roach M.J."/>
            <person name="Borneman A.R."/>
        </authorList>
    </citation>
    <scope>NUCLEOTIDE SEQUENCE</scope>
    <source>
        <strain evidence="2">UCD 2041</strain>
    </source>
</reference>
<evidence type="ECO:0008006" key="4">
    <source>
        <dbReference type="Google" id="ProtNLM"/>
    </source>
</evidence>
<dbReference type="Gene3D" id="2.130.10.30">
    <property type="entry name" value="Regulator of chromosome condensation 1/beta-lactamase-inhibitor protein II"/>
    <property type="match status" value="2"/>
</dbReference>
<dbReference type="KEGG" id="bbrx:BRETT_002445"/>
<feature type="repeat" description="RCC1" evidence="1">
    <location>
        <begin position="412"/>
        <end position="478"/>
    </location>
</feature>
<evidence type="ECO:0000313" key="3">
    <source>
        <dbReference type="Proteomes" id="UP000663131"/>
    </source>
</evidence>
<dbReference type="GO" id="GO:0005085">
    <property type="term" value="F:guanyl-nucleotide exchange factor activity"/>
    <property type="evidence" value="ECO:0007669"/>
    <property type="project" value="TreeGrafter"/>
</dbReference>
<accession>A0A871RH31</accession>
<dbReference type="SUPFAM" id="SSF81383">
    <property type="entry name" value="F-box domain"/>
    <property type="match status" value="1"/>
</dbReference>
<dbReference type="PANTHER" id="PTHR45982:SF3">
    <property type="entry name" value="F-BOX PROTEIN POF9"/>
    <property type="match status" value="1"/>
</dbReference>
<dbReference type="InterPro" id="IPR036047">
    <property type="entry name" value="F-box-like_dom_sf"/>
</dbReference>
<dbReference type="AlphaFoldDB" id="A0A871RH31"/>
<dbReference type="PANTHER" id="PTHR45982">
    <property type="entry name" value="REGULATOR OF CHROMOSOME CONDENSATION"/>
    <property type="match status" value="1"/>
</dbReference>
<dbReference type="InterPro" id="IPR051553">
    <property type="entry name" value="Ran_GTPase-activating"/>
</dbReference>
<evidence type="ECO:0000256" key="1">
    <source>
        <dbReference type="PROSITE-ProRule" id="PRU00235"/>
    </source>
</evidence>
<evidence type="ECO:0000313" key="2">
    <source>
        <dbReference type="EMBL" id="QOU22272.1"/>
    </source>
</evidence>
<dbReference type="GeneID" id="64574369"/>
<dbReference type="GO" id="GO:0005737">
    <property type="term" value="C:cytoplasm"/>
    <property type="evidence" value="ECO:0007669"/>
    <property type="project" value="TreeGrafter"/>
</dbReference>
<dbReference type="InterPro" id="IPR009091">
    <property type="entry name" value="RCC1/BLIP-II"/>
</dbReference>
<protein>
    <recommendedName>
        <fullName evidence="4">F-box domain-containing protein</fullName>
    </recommendedName>
</protein>
<proteinExistence type="predicted"/>
<dbReference type="Proteomes" id="UP000663131">
    <property type="component" value="Chromosome 9"/>
</dbReference>
<gene>
    <name evidence="2" type="ORF">BRETT_002445</name>
</gene>